<dbReference type="EMBL" id="JADPIE010000001">
    <property type="protein sequence ID" value="MBF8435568.1"/>
    <property type="molecule type" value="Genomic_DNA"/>
</dbReference>
<comment type="caution">
    <text evidence="4">The sequence shown here is derived from an EMBL/GenBank/DDBJ whole genome shotgun (WGS) entry which is preliminary data.</text>
</comment>
<evidence type="ECO:0000256" key="2">
    <source>
        <dbReference type="SAM" id="Phobius"/>
    </source>
</evidence>
<keyword evidence="5" id="KW-1185">Reference proteome</keyword>
<dbReference type="PANTHER" id="PTHR21248">
    <property type="entry name" value="CARDIOLIPIN SYNTHASE"/>
    <property type="match status" value="1"/>
</dbReference>
<feature type="transmembrane region" description="Helical" evidence="2">
    <location>
        <begin position="12"/>
        <end position="31"/>
    </location>
</feature>
<dbReference type="Proteomes" id="UP000621436">
    <property type="component" value="Unassembled WGS sequence"/>
</dbReference>
<dbReference type="PROSITE" id="PS50035">
    <property type="entry name" value="PLD"/>
    <property type="match status" value="2"/>
</dbReference>
<feature type="coiled-coil region" evidence="1">
    <location>
        <begin position="233"/>
        <end position="260"/>
    </location>
</feature>
<sequence length="464" mass="53053">MKINKIMKKLILAYIIYFLLAGIIVFGFLPVPGVESAMDYSLDESISVSNGQDEALLLEGLEIGKLARVNLIENAEESLDIAYYMVHKGDAADIFYGQILDAADRGIKVRLIIDGIYSAQPQNRSYIYAMTSHENIKFKTYEPINPLRPWAVQNRLHDKIVIADGNYALISGRNIGDKYFDPDIETPSIDRDVLLVNEEPGADSVLTQFDDYYDKLWESEFNKNYSDLNSARERLARRRVEEINNSHQELQDKYSELFGQDLDWQNYSYPTDQVMLVHNPLERFNKQPRVWQVLAGLFEEAEDSIMAQSPYIIPTDQMLKFLDQEEITAGKINLLTNSLTNSSNPLAGSGYSLFQDDLKDFIGDRGKLYEYYNNGAIHAKSYVIDERISAIGSFNLDHRSAFLSTETMVIIESEPFAENFLSQVDGLIEQSYPYQEAPEEEVSTAKEISLRGLSYFSRFFKFML</sequence>
<dbReference type="SUPFAM" id="SSF56024">
    <property type="entry name" value="Phospholipase D/nuclease"/>
    <property type="match status" value="2"/>
</dbReference>
<gene>
    <name evidence="4" type="ORF">I0Q91_00620</name>
</gene>
<keyword evidence="2" id="KW-0812">Transmembrane</keyword>
<dbReference type="GO" id="GO:0030572">
    <property type="term" value="F:phosphatidyltransferase activity"/>
    <property type="evidence" value="ECO:0007669"/>
    <property type="project" value="UniProtKB-ARBA"/>
</dbReference>
<name>A0A931F7J8_9FIRM</name>
<organism evidence="4 5">
    <name type="scientific">Halonatronomonas betaini</name>
    <dbReference type="NCBI Taxonomy" id="2778430"/>
    <lineage>
        <taxon>Bacteria</taxon>
        <taxon>Bacillati</taxon>
        <taxon>Bacillota</taxon>
        <taxon>Clostridia</taxon>
        <taxon>Halanaerobiales</taxon>
        <taxon>Halarsenatibacteraceae</taxon>
        <taxon>Halonatronomonas</taxon>
    </lineage>
</organism>
<keyword evidence="2" id="KW-1133">Transmembrane helix</keyword>
<evidence type="ECO:0000259" key="3">
    <source>
        <dbReference type="PROSITE" id="PS50035"/>
    </source>
</evidence>
<feature type="domain" description="PLD phosphodiesterase" evidence="3">
    <location>
        <begin position="373"/>
        <end position="400"/>
    </location>
</feature>
<accession>A0A931F7J8</accession>
<dbReference type="RefSeq" id="WP_270452206.1">
    <property type="nucleotide sequence ID" value="NZ_JADPIE010000001.1"/>
</dbReference>
<proteinExistence type="predicted"/>
<dbReference type="Gene3D" id="3.30.870.10">
    <property type="entry name" value="Endonuclease Chain A"/>
    <property type="match status" value="2"/>
</dbReference>
<reference evidence="4" key="1">
    <citation type="submission" date="2020-11" db="EMBL/GenBank/DDBJ databases">
        <title>Halonatronomonas betainensis gen. nov., sp. nov. a novel haloalkaliphilic representative of the family Halanaerobiacae capable of betaine degradation.</title>
        <authorList>
            <person name="Boltyanskaya Y."/>
            <person name="Kevbrin V."/>
            <person name="Detkova E."/>
            <person name="Grouzdev D.S."/>
            <person name="Koziaeva V."/>
            <person name="Zhilina T."/>
        </authorList>
    </citation>
    <scope>NUCLEOTIDE SEQUENCE</scope>
    <source>
        <strain evidence="4">Z-7014</strain>
    </source>
</reference>
<dbReference type="AlphaFoldDB" id="A0A931F7J8"/>
<dbReference type="SMART" id="SM00155">
    <property type="entry name" value="PLDc"/>
    <property type="match status" value="2"/>
</dbReference>
<evidence type="ECO:0000256" key="1">
    <source>
        <dbReference type="SAM" id="Coils"/>
    </source>
</evidence>
<dbReference type="PANTHER" id="PTHR21248:SF12">
    <property type="entry name" value="CARDIOLIPIN SYNTHASE C"/>
    <property type="match status" value="1"/>
</dbReference>
<dbReference type="Pfam" id="PF13091">
    <property type="entry name" value="PLDc_2"/>
    <property type="match status" value="2"/>
</dbReference>
<protein>
    <submittedName>
        <fullName evidence="4">Phosphatidylserine/phosphatidylglycerophosphate/ cardiolipin synthase family protein</fullName>
    </submittedName>
</protein>
<feature type="domain" description="PLD phosphodiesterase" evidence="3">
    <location>
        <begin position="152"/>
        <end position="179"/>
    </location>
</feature>
<keyword evidence="2" id="KW-0472">Membrane</keyword>
<evidence type="ECO:0000313" key="5">
    <source>
        <dbReference type="Proteomes" id="UP000621436"/>
    </source>
</evidence>
<keyword evidence="1" id="KW-0175">Coiled coil</keyword>
<dbReference type="GO" id="GO:0032049">
    <property type="term" value="P:cardiolipin biosynthetic process"/>
    <property type="evidence" value="ECO:0007669"/>
    <property type="project" value="UniProtKB-ARBA"/>
</dbReference>
<dbReference type="InterPro" id="IPR001736">
    <property type="entry name" value="PLipase_D/transphosphatidylase"/>
</dbReference>
<dbReference type="InterPro" id="IPR025202">
    <property type="entry name" value="PLD-like_dom"/>
</dbReference>
<evidence type="ECO:0000313" key="4">
    <source>
        <dbReference type="EMBL" id="MBF8435568.1"/>
    </source>
</evidence>